<evidence type="ECO:0000313" key="3">
    <source>
        <dbReference type="Proteomes" id="UP000324897"/>
    </source>
</evidence>
<sequence>VAIAEDKYTHLLSEDSEASLSTAPASNICSYIWVTYYFRDGKRQEQNHVILLTSSPMDKYSLTEASSLVAAPVAFQQDPMPQLHDGSSRDESWAGCGCTTHVPHELQTSSPHNARTRKLPQAGSLE</sequence>
<reference evidence="2 3" key="1">
    <citation type="journal article" date="2019" name="Sci. Rep.">
        <title>A high-quality genome of Eragrostis curvula grass provides insights into Poaceae evolution and supports new strategies to enhance forage quality.</title>
        <authorList>
            <person name="Carballo J."/>
            <person name="Santos B.A.C.M."/>
            <person name="Zappacosta D."/>
            <person name="Garbus I."/>
            <person name="Selva J.P."/>
            <person name="Gallo C.A."/>
            <person name="Diaz A."/>
            <person name="Albertini E."/>
            <person name="Caccamo M."/>
            <person name="Echenique V."/>
        </authorList>
    </citation>
    <scope>NUCLEOTIDE SEQUENCE [LARGE SCALE GENOMIC DNA]</scope>
    <source>
        <strain evidence="3">cv. Victoria</strain>
        <tissue evidence="2">Leaf</tissue>
    </source>
</reference>
<feature type="non-terminal residue" evidence="2">
    <location>
        <position position="1"/>
    </location>
</feature>
<dbReference type="AlphaFoldDB" id="A0A5J9T6Y0"/>
<accession>A0A5J9T6Y0</accession>
<organism evidence="2 3">
    <name type="scientific">Eragrostis curvula</name>
    <name type="common">weeping love grass</name>
    <dbReference type="NCBI Taxonomy" id="38414"/>
    <lineage>
        <taxon>Eukaryota</taxon>
        <taxon>Viridiplantae</taxon>
        <taxon>Streptophyta</taxon>
        <taxon>Embryophyta</taxon>
        <taxon>Tracheophyta</taxon>
        <taxon>Spermatophyta</taxon>
        <taxon>Magnoliopsida</taxon>
        <taxon>Liliopsida</taxon>
        <taxon>Poales</taxon>
        <taxon>Poaceae</taxon>
        <taxon>PACMAD clade</taxon>
        <taxon>Chloridoideae</taxon>
        <taxon>Eragrostideae</taxon>
        <taxon>Eragrostidinae</taxon>
        <taxon>Eragrostis</taxon>
    </lineage>
</organism>
<evidence type="ECO:0000313" key="2">
    <source>
        <dbReference type="EMBL" id="TVU06291.1"/>
    </source>
</evidence>
<protein>
    <submittedName>
        <fullName evidence="2">Uncharacterized protein</fullName>
    </submittedName>
</protein>
<keyword evidence="3" id="KW-1185">Reference proteome</keyword>
<comment type="caution">
    <text evidence="2">The sequence shown here is derived from an EMBL/GenBank/DDBJ whole genome shotgun (WGS) entry which is preliminary data.</text>
</comment>
<evidence type="ECO:0000256" key="1">
    <source>
        <dbReference type="SAM" id="MobiDB-lite"/>
    </source>
</evidence>
<feature type="region of interest" description="Disordered" evidence="1">
    <location>
        <begin position="103"/>
        <end position="126"/>
    </location>
</feature>
<dbReference type="Gramene" id="TVU06291">
    <property type="protein sequence ID" value="TVU06291"/>
    <property type="gene ID" value="EJB05_49496"/>
</dbReference>
<dbReference type="Proteomes" id="UP000324897">
    <property type="component" value="Unassembled WGS sequence"/>
</dbReference>
<gene>
    <name evidence="2" type="ORF">EJB05_49496</name>
</gene>
<proteinExistence type="predicted"/>
<dbReference type="EMBL" id="RWGY01000051">
    <property type="protein sequence ID" value="TVU06291.1"/>
    <property type="molecule type" value="Genomic_DNA"/>
</dbReference>
<name>A0A5J9T6Y0_9POAL</name>